<proteinExistence type="predicted"/>
<evidence type="ECO:0000313" key="2">
    <source>
        <dbReference type="Proteomes" id="UP000515947"/>
    </source>
</evidence>
<reference evidence="1 2" key="1">
    <citation type="submission" date="2020-08" db="EMBL/GenBank/DDBJ databases">
        <title>Genome sequence of Nocardioides mesophilus KACC 16243T.</title>
        <authorList>
            <person name="Hyun D.-W."/>
            <person name="Bae J.-W."/>
        </authorList>
    </citation>
    <scope>NUCLEOTIDE SEQUENCE [LARGE SCALE GENOMIC DNA]</scope>
    <source>
        <strain evidence="1 2">KACC 16243</strain>
    </source>
</reference>
<dbReference type="RefSeq" id="WP_187577581.1">
    <property type="nucleotide sequence ID" value="NZ_CP060713.1"/>
</dbReference>
<dbReference type="KEGG" id="nmes:H9L09_14425"/>
<keyword evidence="2" id="KW-1185">Reference proteome</keyword>
<organism evidence="1 2">
    <name type="scientific">Nocardioides mesophilus</name>
    <dbReference type="NCBI Taxonomy" id="433659"/>
    <lineage>
        <taxon>Bacteria</taxon>
        <taxon>Bacillati</taxon>
        <taxon>Actinomycetota</taxon>
        <taxon>Actinomycetes</taxon>
        <taxon>Propionibacteriales</taxon>
        <taxon>Nocardioidaceae</taxon>
        <taxon>Nocardioides</taxon>
    </lineage>
</organism>
<name>A0A7G9R820_9ACTN</name>
<dbReference type="InterPro" id="IPR029063">
    <property type="entry name" value="SAM-dependent_MTases_sf"/>
</dbReference>
<accession>A0A7G9R820</accession>
<dbReference type="AlphaFoldDB" id="A0A7G9R820"/>
<dbReference type="PANTHER" id="PTHR13627:SF35">
    <property type="entry name" value="LICD FAMILY PROTEIN"/>
    <property type="match status" value="1"/>
</dbReference>
<dbReference type="InterPro" id="IPR052613">
    <property type="entry name" value="LicD_transferase"/>
</dbReference>
<evidence type="ECO:0000313" key="1">
    <source>
        <dbReference type="EMBL" id="QNN51745.1"/>
    </source>
</evidence>
<sequence length="483" mass="53095">MVVLAPERGRDAAGERLVPWPKAMRSWLSGPSRVRIQAGDRVVFEEEIVFGAGERVRFVDKQGIPIMIDKWGLIQRPFTGRGSRVVEEMVERTEEILHVISTECGVDAWIAFGTLLGAARDGKVIGHDSDIDLAYLSHAETPSAVALEMFAMARALRRAGMRVLNKSGAFITVMFPVADGGTGSIDLYACFYVGDLLHETATVRARVPRSAIEPLGELEFEGRMLPAPADPARMLEVSYGPSWAVPDPSFQHRPGPEVNRRFAPWFGSVMRQRREWERFHRNTEETTAETASEFAHWVADRLDPGVHVVDLGAGSGSDALCLAEGGWSVTGLDYARGAFRHAQAARRTSSAAVDLRAMNLYDLRDALTMAASVVHEHPGPRALYSRDLLDALESDTVEVFWRVADMVLRGEGRAFLECGTRPGPETAEPVPGGRRRPVPLAEVERAVREHGGRVDEVEHLRVDPGPGVPAGAPAWRMAVSWSR</sequence>
<dbReference type="EMBL" id="CP060713">
    <property type="protein sequence ID" value="QNN51745.1"/>
    <property type="molecule type" value="Genomic_DNA"/>
</dbReference>
<dbReference type="SUPFAM" id="SSF53335">
    <property type="entry name" value="S-adenosyl-L-methionine-dependent methyltransferases"/>
    <property type="match status" value="1"/>
</dbReference>
<dbReference type="Proteomes" id="UP000515947">
    <property type="component" value="Chromosome"/>
</dbReference>
<protein>
    <recommendedName>
        <fullName evidence="3">Class I SAM-dependent methyltransferase</fullName>
    </recommendedName>
</protein>
<dbReference type="PANTHER" id="PTHR13627">
    <property type="entry name" value="FUKUTIN RELATED PROTEIN"/>
    <property type="match status" value="1"/>
</dbReference>
<dbReference type="Gene3D" id="3.40.50.150">
    <property type="entry name" value="Vaccinia Virus protein VP39"/>
    <property type="match status" value="1"/>
</dbReference>
<gene>
    <name evidence="1" type="ORF">H9L09_14425</name>
</gene>
<dbReference type="CDD" id="cd02440">
    <property type="entry name" value="AdoMet_MTases"/>
    <property type="match status" value="1"/>
</dbReference>
<evidence type="ECO:0008006" key="3">
    <source>
        <dbReference type="Google" id="ProtNLM"/>
    </source>
</evidence>